<dbReference type="GO" id="GO:0003677">
    <property type="term" value="F:DNA binding"/>
    <property type="evidence" value="ECO:0007669"/>
    <property type="project" value="UniProtKB-KW"/>
</dbReference>
<evidence type="ECO:0000259" key="1">
    <source>
        <dbReference type="PROSITE" id="PS50011"/>
    </source>
</evidence>
<dbReference type="InterPro" id="IPR000719">
    <property type="entry name" value="Prot_kinase_dom"/>
</dbReference>
<protein>
    <submittedName>
        <fullName evidence="2">Homeobox protein tos8</fullName>
    </submittedName>
</protein>
<keyword evidence="2" id="KW-0238">DNA-binding</keyword>
<dbReference type="SUPFAM" id="SSF56112">
    <property type="entry name" value="Protein kinase-like (PK-like)"/>
    <property type="match status" value="1"/>
</dbReference>
<sequence>MTCPLNGLAHTKPLQDIYKGRLGGTQSVCLKVLRVFTGSYDQSKLMKQLGNEVLIWRQLQHPNIHRFLGVTNELFELSYSIVSPWMANGDVMSYSRKRDASVVAKVTLMREMSEGIRYLHEHQPPIVHSDIKGINILVSDDGHCRITDFGLASIEHDSPEGRVHQTTSQAAVRGSVPWLAPELMNPDDIESPNQRTRDIYALGCTIYEARSRGFSYKLG</sequence>
<dbReference type="SMART" id="SM00220">
    <property type="entry name" value="S_TKc"/>
    <property type="match status" value="1"/>
</dbReference>
<dbReference type="PANTHER" id="PTHR44329">
    <property type="entry name" value="SERINE/THREONINE-PROTEIN KINASE TNNI3K-RELATED"/>
    <property type="match status" value="1"/>
</dbReference>
<reference evidence="2 3" key="1">
    <citation type="submission" date="2024-02" db="EMBL/GenBank/DDBJ databases">
        <title>A draft genome for the cacao thread blight pathogen Marasmius crinis-equi.</title>
        <authorList>
            <person name="Cohen S.P."/>
            <person name="Baruah I.K."/>
            <person name="Amoako-Attah I."/>
            <person name="Bukari Y."/>
            <person name="Meinhardt L.W."/>
            <person name="Bailey B.A."/>
        </authorList>
    </citation>
    <scope>NUCLEOTIDE SEQUENCE [LARGE SCALE GENOMIC DNA]</scope>
    <source>
        <strain evidence="2 3">GH-76</strain>
    </source>
</reference>
<gene>
    <name evidence="2" type="primary">TOS8_3</name>
    <name evidence="2" type="ORF">V5O48_011652</name>
</gene>
<dbReference type="PROSITE" id="PS00108">
    <property type="entry name" value="PROTEIN_KINASE_ST"/>
    <property type="match status" value="1"/>
</dbReference>
<proteinExistence type="predicted"/>
<keyword evidence="2" id="KW-0371">Homeobox</keyword>
<dbReference type="PROSITE" id="PS50011">
    <property type="entry name" value="PROTEIN_KINASE_DOM"/>
    <property type="match status" value="1"/>
</dbReference>
<dbReference type="Proteomes" id="UP001465976">
    <property type="component" value="Unassembled WGS sequence"/>
</dbReference>
<evidence type="ECO:0000313" key="2">
    <source>
        <dbReference type="EMBL" id="KAL0570314.1"/>
    </source>
</evidence>
<dbReference type="EMBL" id="JBAHYK010000957">
    <property type="protein sequence ID" value="KAL0570314.1"/>
    <property type="molecule type" value="Genomic_DNA"/>
</dbReference>
<dbReference type="Gene3D" id="1.10.510.10">
    <property type="entry name" value="Transferase(Phosphotransferase) domain 1"/>
    <property type="match status" value="1"/>
</dbReference>
<comment type="caution">
    <text evidence="2">The sequence shown here is derived from an EMBL/GenBank/DDBJ whole genome shotgun (WGS) entry which is preliminary data.</text>
</comment>
<dbReference type="InterPro" id="IPR011009">
    <property type="entry name" value="Kinase-like_dom_sf"/>
</dbReference>
<dbReference type="PIRSF" id="PIRSF000654">
    <property type="entry name" value="Integrin-linked_kinase"/>
    <property type="match status" value="1"/>
</dbReference>
<keyword evidence="3" id="KW-1185">Reference proteome</keyword>
<name>A0ABR3F5H7_9AGAR</name>
<dbReference type="Pfam" id="PF00069">
    <property type="entry name" value="Pkinase"/>
    <property type="match status" value="1"/>
</dbReference>
<dbReference type="InterPro" id="IPR008271">
    <property type="entry name" value="Ser/Thr_kinase_AS"/>
</dbReference>
<dbReference type="InterPro" id="IPR051681">
    <property type="entry name" value="Ser/Thr_Kinases-Pseudokinases"/>
</dbReference>
<accession>A0ABR3F5H7</accession>
<organism evidence="2 3">
    <name type="scientific">Marasmius crinis-equi</name>
    <dbReference type="NCBI Taxonomy" id="585013"/>
    <lineage>
        <taxon>Eukaryota</taxon>
        <taxon>Fungi</taxon>
        <taxon>Dikarya</taxon>
        <taxon>Basidiomycota</taxon>
        <taxon>Agaricomycotina</taxon>
        <taxon>Agaricomycetes</taxon>
        <taxon>Agaricomycetidae</taxon>
        <taxon>Agaricales</taxon>
        <taxon>Marasmiineae</taxon>
        <taxon>Marasmiaceae</taxon>
        <taxon>Marasmius</taxon>
    </lineage>
</organism>
<feature type="domain" description="Protein kinase" evidence="1">
    <location>
        <begin position="1"/>
        <end position="219"/>
    </location>
</feature>
<evidence type="ECO:0000313" key="3">
    <source>
        <dbReference type="Proteomes" id="UP001465976"/>
    </source>
</evidence>